<evidence type="ECO:0000313" key="4">
    <source>
        <dbReference type="EMBL" id="ABM60977.1"/>
    </source>
</evidence>
<dbReference type="Gene3D" id="3.40.50.720">
    <property type="entry name" value="NAD(P)-binding Rossmann-like Domain"/>
    <property type="match status" value="1"/>
</dbReference>
<gene>
    <name evidence="4" type="ordered locus">Hhal_0183</name>
</gene>
<keyword evidence="5" id="KW-1185">Reference proteome</keyword>
<dbReference type="NCBIfam" id="TIGR01777">
    <property type="entry name" value="yfcH"/>
    <property type="match status" value="1"/>
</dbReference>
<reference evidence="5" key="1">
    <citation type="submission" date="2006-12" db="EMBL/GenBank/DDBJ databases">
        <title>Complete sequence of Halorhodospira halophila SL1.</title>
        <authorList>
            <consortium name="US DOE Joint Genome Institute"/>
            <person name="Copeland A."/>
            <person name="Lucas S."/>
            <person name="Lapidus A."/>
            <person name="Barry K."/>
            <person name="Detter J.C."/>
            <person name="Glavina del Rio T."/>
            <person name="Hammon N."/>
            <person name="Israni S."/>
            <person name="Dalin E."/>
            <person name="Tice H."/>
            <person name="Pitluck S."/>
            <person name="Saunders E."/>
            <person name="Brettin T."/>
            <person name="Bruce D."/>
            <person name="Han C."/>
            <person name="Tapia R."/>
            <person name="Schmutz J."/>
            <person name="Larimer F."/>
            <person name="Land M."/>
            <person name="Hauser L."/>
            <person name="Kyrpides N."/>
            <person name="Mikhailova N."/>
            <person name="Hoff W."/>
            <person name="Richardson P."/>
        </authorList>
    </citation>
    <scope>NUCLEOTIDE SEQUENCE [LARGE SCALE GENOMIC DNA]</scope>
    <source>
        <strain evidence="5">DSM 244 / SL1</strain>
    </source>
</reference>
<feature type="domain" description="NAD-dependent epimerase/dehydratase" evidence="2">
    <location>
        <begin position="3"/>
        <end position="222"/>
    </location>
</feature>
<dbReference type="KEGG" id="hha:Hhal_0183"/>
<dbReference type="PANTHER" id="PTHR11092">
    <property type="entry name" value="SUGAR NUCLEOTIDE EPIMERASE RELATED"/>
    <property type="match status" value="1"/>
</dbReference>
<comment type="similarity">
    <text evidence="1">Belongs to the NAD(P)-dependent epimerase/dehydratase family. SDR39U1 subfamily.</text>
</comment>
<evidence type="ECO:0000259" key="3">
    <source>
        <dbReference type="Pfam" id="PF08338"/>
    </source>
</evidence>
<name>A1WTG5_HALHL</name>
<dbReference type="InterPro" id="IPR013549">
    <property type="entry name" value="DUF1731"/>
</dbReference>
<dbReference type="STRING" id="349124.Hhal_0183"/>
<dbReference type="HOGENOM" id="CLU_047373_0_3_6"/>
<dbReference type="InterPro" id="IPR010099">
    <property type="entry name" value="SDR39U1"/>
</dbReference>
<evidence type="ECO:0000256" key="1">
    <source>
        <dbReference type="ARBA" id="ARBA00009353"/>
    </source>
</evidence>
<dbReference type="Proteomes" id="UP000000647">
    <property type="component" value="Chromosome"/>
</dbReference>
<proteinExistence type="inferred from homology"/>
<dbReference type="InterPro" id="IPR036291">
    <property type="entry name" value="NAD(P)-bd_dom_sf"/>
</dbReference>
<dbReference type="RefSeq" id="WP_011813000.1">
    <property type="nucleotide sequence ID" value="NC_008789.1"/>
</dbReference>
<dbReference type="InterPro" id="IPR001509">
    <property type="entry name" value="Epimerase_deHydtase"/>
</dbReference>
<dbReference type="PANTHER" id="PTHR11092:SF0">
    <property type="entry name" value="EPIMERASE FAMILY PROTEIN SDR39U1"/>
    <property type="match status" value="1"/>
</dbReference>
<sequence length="299" mass="33021">MRILITGGSGFVGKPLCARLHERGHELLVVSRNPERARGALPPRTNVRPSVADFVDSQPEAIINLAGESIAEGRWTEAKKQRLLDSRLTITQALVDLCGQLETPPKVMVSASAMGYYGDQGDREVTEETPPNPEFVHELCARWEETARQAESHGVRVALMRIGLVLDRDGGTLAKLLTPFRLGLGGPLGSGKQYMPWIHRTDLVRIILFLLDQEALAGPFNAGAPEPVTNAEFTRTLARHLHRPAFLPAPAPALRLAFGEMSRILLTGARMRPQRLQEAGFTFEYPTLDEALSEILRKR</sequence>
<organism evidence="4 5">
    <name type="scientific">Halorhodospira halophila (strain DSM 244 / SL1)</name>
    <name type="common">Ectothiorhodospira halophila (strain DSM 244 / SL1)</name>
    <dbReference type="NCBI Taxonomy" id="349124"/>
    <lineage>
        <taxon>Bacteria</taxon>
        <taxon>Pseudomonadati</taxon>
        <taxon>Pseudomonadota</taxon>
        <taxon>Gammaproteobacteria</taxon>
        <taxon>Chromatiales</taxon>
        <taxon>Ectothiorhodospiraceae</taxon>
        <taxon>Halorhodospira</taxon>
    </lineage>
</organism>
<dbReference type="Pfam" id="PF08338">
    <property type="entry name" value="DUF1731"/>
    <property type="match status" value="1"/>
</dbReference>
<protein>
    <submittedName>
        <fullName evidence="4">NAD-dependent epimerase/dehydratase</fullName>
    </submittedName>
</protein>
<dbReference type="AlphaFoldDB" id="A1WTG5"/>
<evidence type="ECO:0000259" key="2">
    <source>
        <dbReference type="Pfam" id="PF01370"/>
    </source>
</evidence>
<reference evidence="4 5" key="2">
    <citation type="journal article" date="2013" name="Stand. Genomic Sci.">
        <title>Complete genome sequence of Halorhodospira halophila SL1.</title>
        <authorList>
            <person name="Challacombe J.F."/>
            <person name="Majid S."/>
            <person name="Deole R."/>
            <person name="Brettin T.S."/>
            <person name="Bruce D."/>
            <person name="Delano S.F."/>
            <person name="Detter J.C."/>
            <person name="Gleasner C.D."/>
            <person name="Han C.S."/>
            <person name="Misra M."/>
            <person name="Reitenga K.G."/>
            <person name="Mikhailova N."/>
            <person name="Woyke T."/>
            <person name="Pitluck S."/>
            <person name="Nolan M."/>
            <person name="Land M.L."/>
            <person name="Saunders E."/>
            <person name="Tapia R."/>
            <person name="Lapidus A."/>
            <person name="Ivanova N."/>
            <person name="Hoff W.D."/>
        </authorList>
    </citation>
    <scope>NUCLEOTIDE SEQUENCE [LARGE SCALE GENOMIC DNA]</scope>
    <source>
        <strain evidence="5">DSM 244 / SL1</strain>
    </source>
</reference>
<dbReference type="SUPFAM" id="SSF51735">
    <property type="entry name" value="NAD(P)-binding Rossmann-fold domains"/>
    <property type="match status" value="1"/>
</dbReference>
<dbReference type="eggNOG" id="COG1090">
    <property type="taxonomic scope" value="Bacteria"/>
</dbReference>
<dbReference type="Pfam" id="PF01370">
    <property type="entry name" value="Epimerase"/>
    <property type="match status" value="1"/>
</dbReference>
<evidence type="ECO:0000313" key="5">
    <source>
        <dbReference type="Proteomes" id="UP000000647"/>
    </source>
</evidence>
<feature type="domain" description="DUF1731" evidence="3">
    <location>
        <begin position="249"/>
        <end position="295"/>
    </location>
</feature>
<dbReference type="EMBL" id="CP000544">
    <property type="protein sequence ID" value="ABM60977.1"/>
    <property type="molecule type" value="Genomic_DNA"/>
</dbReference>
<accession>A1WTG5</accession>
<dbReference type="OrthoDB" id="9801773at2"/>